<dbReference type="AlphaFoldDB" id="A0A9X3A8S8"/>
<dbReference type="InterPro" id="IPR038772">
    <property type="entry name" value="Sph/SMPD2-like"/>
</dbReference>
<dbReference type="InterPro" id="IPR005135">
    <property type="entry name" value="Endo/exonuclease/phosphatase"/>
</dbReference>
<evidence type="ECO:0000313" key="4">
    <source>
        <dbReference type="Proteomes" id="UP001142648"/>
    </source>
</evidence>
<proteinExistence type="predicted"/>
<dbReference type="RefSeq" id="WP_259960919.1">
    <property type="nucleotide sequence ID" value="NZ_JAOAMV010000002.1"/>
</dbReference>
<keyword evidence="3" id="KW-0540">Nuclease</keyword>
<dbReference type="PANTHER" id="PTHR16320:SF23">
    <property type="entry name" value="SPHINGOMYELINASE C 1"/>
    <property type="match status" value="1"/>
</dbReference>
<keyword evidence="1" id="KW-0472">Membrane</keyword>
<gene>
    <name evidence="3" type="ORF">N0B51_03915</name>
</gene>
<dbReference type="Proteomes" id="UP001142648">
    <property type="component" value="Unassembled WGS sequence"/>
</dbReference>
<dbReference type="SUPFAM" id="SSF56219">
    <property type="entry name" value="DNase I-like"/>
    <property type="match status" value="1"/>
</dbReference>
<accession>A0A9X3A8S8</accession>
<dbReference type="EMBL" id="JAOAMV010000002">
    <property type="protein sequence ID" value="MCT2558120.1"/>
    <property type="molecule type" value="Genomic_DNA"/>
</dbReference>
<protein>
    <submittedName>
        <fullName evidence="3">Endonuclease/exonuclease/phosphatase family protein</fullName>
    </submittedName>
</protein>
<feature type="transmembrane region" description="Helical" evidence="1">
    <location>
        <begin position="18"/>
        <end position="35"/>
    </location>
</feature>
<keyword evidence="4" id="KW-1185">Reference proteome</keyword>
<dbReference type="Pfam" id="PF03372">
    <property type="entry name" value="Exo_endo_phos"/>
    <property type="match status" value="1"/>
</dbReference>
<keyword evidence="3" id="KW-0255">Endonuclease</keyword>
<keyword evidence="3" id="KW-0378">Hydrolase</keyword>
<name>A0A9X3A8S8_9SPHN</name>
<dbReference type="Gene3D" id="3.60.10.10">
    <property type="entry name" value="Endonuclease/exonuclease/phosphatase"/>
    <property type="match status" value="1"/>
</dbReference>
<dbReference type="GO" id="GO:0004767">
    <property type="term" value="F:sphingomyelin phosphodiesterase activity"/>
    <property type="evidence" value="ECO:0007669"/>
    <property type="project" value="InterPro"/>
</dbReference>
<evidence type="ECO:0000313" key="3">
    <source>
        <dbReference type="EMBL" id="MCT2558120.1"/>
    </source>
</evidence>
<feature type="domain" description="Endonuclease/exonuclease/phosphatase" evidence="2">
    <location>
        <begin position="63"/>
        <end position="316"/>
    </location>
</feature>
<evidence type="ECO:0000259" key="2">
    <source>
        <dbReference type="Pfam" id="PF03372"/>
    </source>
</evidence>
<dbReference type="PANTHER" id="PTHR16320">
    <property type="entry name" value="SPHINGOMYELINASE FAMILY MEMBER"/>
    <property type="match status" value="1"/>
</dbReference>
<dbReference type="GO" id="GO:0004519">
    <property type="term" value="F:endonuclease activity"/>
    <property type="evidence" value="ECO:0007669"/>
    <property type="project" value="UniProtKB-KW"/>
</dbReference>
<dbReference type="InterPro" id="IPR036691">
    <property type="entry name" value="Endo/exonu/phosph_ase_sf"/>
</dbReference>
<sequence length="359" mass="37957">MVRRVGALSTGRGGRGRLILIAAAPLAVVAFLGLPDGSYPGPHDRLWEGEPGSSAPVEQMSVLSYNVEGLPPPARWGRKRYLSRIAEELATMRRAGKAPQVVVLQEAFSDPSPPIAAIAGYRYTASGPTTADRSAPSTAEARTLARGARLTKGEGIGHWLGSGLRIMSDFPIVSVRRMAFPAWMCAGYDCLASKGVLIAWIAVPGSPQSVAFIDAHLNSMRLVGVPSGRSDQAYALQVAAMRAFVAENVPPGAPAVFAGDFDTENALRRRLLGDPPLAGARSAIPAAIAADDAIAPGDRREAAAILSHGVDRLYYRGSPDWPITLDGLSVPFGLRSDGTMLSDHRGFVVRFAVGRQRAS</sequence>
<reference evidence="3" key="1">
    <citation type="submission" date="2022-09" db="EMBL/GenBank/DDBJ databases">
        <title>The genome sequence of Tsuneonella sp. YG55.</title>
        <authorList>
            <person name="Liu Y."/>
        </authorList>
    </citation>
    <scope>NUCLEOTIDE SEQUENCE</scope>
    <source>
        <strain evidence="3">YG55</strain>
    </source>
</reference>
<comment type="caution">
    <text evidence="3">The sequence shown here is derived from an EMBL/GenBank/DDBJ whole genome shotgun (WGS) entry which is preliminary data.</text>
</comment>
<evidence type="ECO:0000256" key="1">
    <source>
        <dbReference type="SAM" id="Phobius"/>
    </source>
</evidence>
<keyword evidence="1" id="KW-0812">Transmembrane</keyword>
<keyword evidence="1" id="KW-1133">Transmembrane helix</keyword>
<organism evidence="3 4">
    <name type="scientific">Tsuneonella litorea</name>
    <dbReference type="NCBI Taxonomy" id="2976475"/>
    <lineage>
        <taxon>Bacteria</taxon>
        <taxon>Pseudomonadati</taxon>
        <taxon>Pseudomonadota</taxon>
        <taxon>Alphaproteobacteria</taxon>
        <taxon>Sphingomonadales</taxon>
        <taxon>Erythrobacteraceae</taxon>
        <taxon>Tsuneonella</taxon>
    </lineage>
</organism>